<comment type="subcellular location">
    <subcellularLocation>
        <location evidence="1">Membrane</location>
    </subcellularLocation>
</comment>
<evidence type="ECO:0000259" key="10">
    <source>
        <dbReference type="PROSITE" id="PS50836"/>
    </source>
</evidence>
<evidence type="ECO:0000256" key="2">
    <source>
        <dbReference type="ARBA" id="ARBA00022448"/>
    </source>
</evidence>
<dbReference type="CDD" id="cd08760">
    <property type="entry name" value="Cyt_b561_FRRS1_like"/>
    <property type="match status" value="1"/>
</dbReference>
<feature type="transmembrane region" description="Helical" evidence="8">
    <location>
        <begin position="223"/>
        <end position="242"/>
    </location>
</feature>
<dbReference type="RefSeq" id="XP_003724820.2">
    <property type="nucleotide sequence ID" value="XM_003724772.3"/>
</dbReference>
<feature type="transmembrane region" description="Helical" evidence="8">
    <location>
        <begin position="371"/>
        <end position="393"/>
    </location>
</feature>
<dbReference type="AlphaFoldDB" id="A0A7M7GGA7"/>
<feature type="transmembrane region" description="Helical" evidence="8">
    <location>
        <begin position="263"/>
        <end position="287"/>
    </location>
</feature>
<evidence type="ECO:0000256" key="5">
    <source>
        <dbReference type="ARBA" id="ARBA00022982"/>
    </source>
</evidence>
<evidence type="ECO:0000256" key="4">
    <source>
        <dbReference type="ARBA" id="ARBA00022729"/>
    </source>
</evidence>
<proteinExistence type="predicted"/>
<evidence type="ECO:0008006" key="14">
    <source>
        <dbReference type="Google" id="ProtNLM"/>
    </source>
</evidence>
<evidence type="ECO:0000256" key="1">
    <source>
        <dbReference type="ARBA" id="ARBA00004370"/>
    </source>
</evidence>
<feature type="transmembrane region" description="Helical" evidence="8">
    <location>
        <begin position="333"/>
        <end position="359"/>
    </location>
</feature>
<keyword evidence="13" id="KW-1185">Reference proteome</keyword>
<dbReference type="PANTHER" id="PTHR23130:SF171">
    <property type="entry name" value="OS01G0895300 PROTEIN"/>
    <property type="match status" value="1"/>
</dbReference>
<evidence type="ECO:0000313" key="13">
    <source>
        <dbReference type="Proteomes" id="UP000007110"/>
    </source>
</evidence>
<evidence type="ECO:0000256" key="3">
    <source>
        <dbReference type="ARBA" id="ARBA00022692"/>
    </source>
</evidence>
<protein>
    <recommendedName>
        <fullName evidence="14">Ferric-chelate reductase 1</fullName>
    </recommendedName>
</protein>
<dbReference type="EnsemblMetazoa" id="XM_003724772">
    <property type="protein sequence ID" value="XP_003724820"/>
    <property type="gene ID" value="LOC764902"/>
</dbReference>
<keyword evidence="3 8" id="KW-0812">Transmembrane</keyword>
<dbReference type="PROSITE" id="PS50836">
    <property type="entry name" value="DOMON"/>
    <property type="match status" value="1"/>
</dbReference>
<dbReference type="CDD" id="cd09628">
    <property type="entry name" value="DOMON_SDR_2_like"/>
    <property type="match status" value="1"/>
</dbReference>
<keyword evidence="4 9" id="KW-0732">Signal</keyword>
<evidence type="ECO:0000259" key="11">
    <source>
        <dbReference type="PROSITE" id="PS50939"/>
    </source>
</evidence>
<dbReference type="Pfam" id="PF03351">
    <property type="entry name" value="DOMON"/>
    <property type="match status" value="1"/>
</dbReference>
<dbReference type="GO" id="GO:0016020">
    <property type="term" value="C:membrane"/>
    <property type="evidence" value="ECO:0007669"/>
    <property type="project" value="UniProtKB-SubCell"/>
</dbReference>
<dbReference type="SMART" id="SM00665">
    <property type="entry name" value="B561"/>
    <property type="match status" value="1"/>
</dbReference>
<dbReference type="PROSITE" id="PS50939">
    <property type="entry name" value="CYTOCHROME_B561"/>
    <property type="match status" value="1"/>
</dbReference>
<dbReference type="PANTHER" id="PTHR23130">
    <property type="entry name" value="CYTOCHROME B561 AND DOMON DOMAIN-CONTAINING PROTEIN"/>
    <property type="match status" value="1"/>
</dbReference>
<keyword evidence="6 8" id="KW-1133">Transmembrane helix</keyword>
<keyword evidence="5" id="KW-0249">Electron transport</keyword>
<accession>A0A7M7GGA7</accession>
<dbReference type="Proteomes" id="UP000007110">
    <property type="component" value="Unassembled WGS sequence"/>
</dbReference>
<feature type="transmembrane region" description="Helical" evidence="8">
    <location>
        <begin position="299"/>
        <end position="321"/>
    </location>
</feature>
<name>A0A7M7GGA7_STRPU</name>
<evidence type="ECO:0000256" key="8">
    <source>
        <dbReference type="SAM" id="Phobius"/>
    </source>
</evidence>
<evidence type="ECO:0000256" key="7">
    <source>
        <dbReference type="ARBA" id="ARBA00023136"/>
    </source>
</evidence>
<keyword evidence="2" id="KW-0813">Transport</keyword>
<reference evidence="12" key="2">
    <citation type="submission" date="2021-01" db="UniProtKB">
        <authorList>
            <consortium name="EnsemblMetazoa"/>
        </authorList>
    </citation>
    <scope>IDENTIFICATION</scope>
</reference>
<reference evidence="13" key="1">
    <citation type="submission" date="2015-02" db="EMBL/GenBank/DDBJ databases">
        <title>Genome sequencing for Strongylocentrotus purpuratus.</title>
        <authorList>
            <person name="Murali S."/>
            <person name="Liu Y."/>
            <person name="Vee V."/>
            <person name="English A."/>
            <person name="Wang M."/>
            <person name="Skinner E."/>
            <person name="Han Y."/>
            <person name="Muzny D.M."/>
            <person name="Worley K.C."/>
            <person name="Gibbs R.A."/>
        </authorList>
    </citation>
    <scope>NUCLEOTIDE SEQUENCE</scope>
</reference>
<dbReference type="GeneID" id="764902"/>
<sequence>MMNIWMVPAVLLLSSTYLVTGHGDDTHDEFQGDPYSDDGCGETRGCFDCRDNLATCKVNVAWEPNPHEGVVKFTLWGTKVADQAHVSVGITPTGNMANADVYSCISDDTGLVMGRSRNPETGRTTTARPLKGVSGQEVSVMEGMIRCQFNRNMSLDDGDDEFFDINNISYFLILSAGTAAGGTGQGHDVGANRGLSASVDLSQTFSVGAGESMAYLMKLHGCLMIIAWIGLASVGLTMARFFKPMWPDSKLCDVKIWFAVHRACMVLALLLFVIGFIVIFVHVGGFLELGDGTESRRRFSHAVLGVIVTALGVINPIMAIFRPHPGTPKRSIFNWAHWAVGTSALILSFVTIGLALVPIAEINILPNLQGYTFWVLIGFCVFMFVMWVIFEVVRCSTDSEGRTNDIPLSDKNDTVQAADDTGPSGYYPRSSHETCQTTNEGSMLKTILLFIFSLGAVFATAFLIITIAIA</sequence>
<dbReference type="InterPro" id="IPR006593">
    <property type="entry name" value="Cyt_b561/ferric_Rdtase_TM"/>
</dbReference>
<feature type="chain" id="PRO_5029767582" description="Ferric-chelate reductase 1" evidence="9">
    <location>
        <begin position="22"/>
        <end position="470"/>
    </location>
</feature>
<dbReference type="Gene3D" id="1.20.120.1770">
    <property type="match status" value="1"/>
</dbReference>
<feature type="transmembrane region" description="Helical" evidence="8">
    <location>
        <begin position="447"/>
        <end position="469"/>
    </location>
</feature>
<evidence type="ECO:0000313" key="12">
    <source>
        <dbReference type="EnsemblMetazoa" id="XP_003724820"/>
    </source>
</evidence>
<feature type="domain" description="Cytochrome b561" evidence="11">
    <location>
        <begin position="185"/>
        <end position="393"/>
    </location>
</feature>
<evidence type="ECO:0000256" key="6">
    <source>
        <dbReference type="ARBA" id="ARBA00022989"/>
    </source>
</evidence>
<dbReference type="InterPro" id="IPR005018">
    <property type="entry name" value="DOMON_domain"/>
</dbReference>
<feature type="domain" description="DOMON" evidence="10">
    <location>
        <begin position="56"/>
        <end position="177"/>
    </location>
</feature>
<feature type="signal peptide" evidence="9">
    <location>
        <begin position="1"/>
        <end position="21"/>
    </location>
</feature>
<keyword evidence="7 8" id="KW-0472">Membrane</keyword>
<evidence type="ECO:0000256" key="9">
    <source>
        <dbReference type="SAM" id="SignalP"/>
    </source>
</evidence>
<organism evidence="12 13">
    <name type="scientific">Strongylocentrotus purpuratus</name>
    <name type="common">Purple sea urchin</name>
    <dbReference type="NCBI Taxonomy" id="7668"/>
    <lineage>
        <taxon>Eukaryota</taxon>
        <taxon>Metazoa</taxon>
        <taxon>Echinodermata</taxon>
        <taxon>Eleutherozoa</taxon>
        <taxon>Echinozoa</taxon>
        <taxon>Echinoidea</taxon>
        <taxon>Euechinoidea</taxon>
        <taxon>Echinacea</taxon>
        <taxon>Camarodonta</taxon>
        <taxon>Echinidea</taxon>
        <taxon>Strongylocentrotidae</taxon>
        <taxon>Strongylocentrotus</taxon>
    </lineage>
</organism>